<name>A0A9P2G8T6_CLOBO</name>
<evidence type="ECO:0000313" key="2">
    <source>
        <dbReference type="Proteomes" id="UP000006160"/>
    </source>
</evidence>
<comment type="caution">
    <text evidence="1">The sequence shown here is derived from an EMBL/GenBank/DDBJ whole genome shotgun (WGS) entry which is preliminary data.</text>
</comment>
<accession>A0A9P2G8T6</accession>
<proteinExistence type="predicted"/>
<dbReference type="AlphaFoldDB" id="A0A9P2G8T6"/>
<dbReference type="Proteomes" id="UP000006160">
    <property type="component" value="Unassembled WGS sequence"/>
</dbReference>
<evidence type="ECO:0000313" key="1">
    <source>
        <dbReference type="EMBL" id="EES92052.1"/>
    </source>
</evidence>
<organism evidence="1 2">
    <name type="scientific">Clostridium botulinum D str. 1873</name>
    <dbReference type="NCBI Taxonomy" id="592027"/>
    <lineage>
        <taxon>Bacteria</taxon>
        <taxon>Bacillati</taxon>
        <taxon>Bacillota</taxon>
        <taxon>Clostridia</taxon>
        <taxon>Eubacteriales</taxon>
        <taxon>Clostridiaceae</taxon>
        <taxon>Clostridium</taxon>
    </lineage>
</organism>
<gene>
    <name evidence="1" type="ORF">CLG_B2266</name>
</gene>
<sequence length="228" mass="27205">MNYVLSKIMKYGNQRNVDLDEVNEIEKYVKNHITSDNELKYELLCRFILLEHNGPLYDDEKCIKYLMYLLNKDIIHSKEYYAYFVILLAWIEDGFSEISQFTRKHIDKTIMMSNDLYIKSILYYIKAKSYECNNNGFENIIKLLMLSIESDKYATNSYLLLSKKYKEIGNMDLCIKYFNEGIKSIKEILSLKDLENKDMTDVKFIISCDIQGNIIDEISYKDIYRRYV</sequence>
<protein>
    <submittedName>
        <fullName evidence="1">Uncharacterized protein</fullName>
    </submittedName>
</protein>
<reference evidence="1 2" key="1">
    <citation type="submission" date="2009-10" db="EMBL/GenBank/DDBJ databases">
        <authorList>
            <person name="Shrivastava S."/>
            <person name="Brinkac L.B."/>
            <person name="Brown J.L."/>
            <person name="Bruce D.B."/>
            <person name="Detter C."/>
            <person name="Green L.D."/>
            <person name="Munk C.A."/>
            <person name="Rogers Y.C."/>
            <person name="Tapia R."/>
            <person name="Saunders E.S."/>
            <person name="Sims D.R."/>
            <person name="Smith L.A."/>
            <person name="Smith T.J."/>
            <person name="Sutton G."/>
            <person name="Brettin T."/>
        </authorList>
    </citation>
    <scope>NUCLEOTIDE SEQUENCE [LARGE SCALE GENOMIC DNA]</scope>
    <source>
        <strain evidence="2">D str. 1873</strain>
    </source>
</reference>
<dbReference type="RefSeq" id="WP_003374816.1">
    <property type="nucleotide sequence ID" value="NZ_ACSJ01000005.1"/>
</dbReference>
<dbReference type="EMBL" id="ACSJ01000005">
    <property type="protein sequence ID" value="EES92052.1"/>
    <property type="molecule type" value="Genomic_DNA"/>
</dbReference>